<dbReference type="EMBL" id="JAAAIL010004785">
    <property type="protein sequence ID" value="KAG0247331.1"/>
    <property type="molecule type" value="Genomic_DNA"/>
</dbReference>
<comment type="caution">
    <text evidence="1">The sequence shown here is derived from an EMBL/GenBank/DDBJ whole genome shotgun (WGS) entry which is preliminary data.</text>
</comment>
<keyword evidence="2" id="KW-1185">Reference proteome</keyword>
<name>A0AAD4CZR5_9FUNG</name>
<evidence type="ECO:0000313" key="1">
    <source>
        <dbReference type="EMBL" id="KAG0247331.1"/>
    </source>
</evidence>
<dbReference type="AlphaFoldDB" id="A0AAD4CZR5"/>
<proteinExistence type="predicted"/>
<protein>
    <submittedName>
        <fullName evidence="1">Uncharacterized protein</fullName>
    </submittedName>
</protein>
<accession>A0AAD4CZR5</accession>
<gene>
    <name evidence="1" type="ORF">BGZ95_008774</name>
</gene>
<dbReference type="Proteomes" id="UP001194580">
    <property type="component" value="Unassembled WGS sequence"/>
</dbReference>
<evidence type="ECO:0000313" key="2">
    <source>
        <dbReference type="Proteomes" id="UP001194580"/>
    </source>
</evidence>
<reference evidence="1" key="1">
    <citation type="journal article" date="2020" name="Fungal Divers.">
        <title>Resolving the Mortierellaceae phylogeny through synthesis of multi-gene phylogenetics and phylogenomics.</title>
        <authorList>
            <person name="Vandepol N."/>
            <person name="Liber J."/>
            <person name="Desiro A."/>
            <person name="Na H."/>
            <person name="Kennedy M."/>
            <person name="Barry K."/>
            <person name="Grigoriev I.V."/>
            <person name="Miller A.N."/>
            <person name="O'Donnell K."/>
            <person name="Stajich J.E."/>
            <person name="Bonito G."/>
        </authorList>
    </citation>
    <scope>NUCLEOTIDE SEQUENCE</scope>
    <source>
        <strain evidence="1">NRRL 28262</strain>
    </source>
</reference>
<organism evidence="1 2">
    <name type="scientific">Linnemannia exigua</name>
    <dbReference type="NCBI Taxonomy" id="604196"/>
    <lineage>
        <taxon>Eukaryota</taxon>
        <taxon>Fungi</taxon>
        <taxon>Fungi incertae sedis</taxon>
        <taxon>Mucoromycota</taxon>
        <taxon>Mortierellomycotina</taxon>
        <taxon>Mortierellomycetes</taxon>
        <taxon>Mortierellales</taxon>
        <taxon>Mortierellaceae</taxon>
        <taxon>Linnemannia</taxon>
    </lineage>
</organism>
<feature type="non-terminal residue" evidence="1">
    <location>
        <position position="1"/>
    </location>
</feature>
<feature type="non-terminal residue" evidence="1">
    <location>
        <position position="103"/>
    </location>
</feature>
<sequence length="103" mass="12127">EWCRNHHYRDYAVTNSRAARYFQEAFGEQDPLNPEIKPLRRQKARKDELGDYLMPETMDFYIKAVVDLWNEQATSAPNGVHPGAEVSPRKIARPFMEAYKRKI</sequence>